<reference evidence="2" key="1">
    <citation type="submission" date="2020-10" db="EMBL/GenBank/DDBJ databases">
        <authorList>
            <person name="Gilroy R."/>
        </authorList>
    </citation>
    <scope>NUCLEOTIDE SEQUENCE</scope>
    <source>
        <strain evidence="2">CHK158-818</strain>
    </source>
</reference>
<dbReference type="Proteomes" id="UP000824112">
    <property type="component" value="Unassembled WGS sequence"/>
</dbReference>
<dbReference type="EMBL" id="DVNA01000066">
    <property type="protein sequence ID" value="HIU54754.1"/>
    <property type="molecule type" value="Genomic_DNA"/>
</dbReference>
<keyword evidence="1" id="KW-0472">Membrane</keyword>
<feature type="transmembrane region" description="Helical" evidence="1">
    <location>
        <begin position="49"/>
        <end position="68"/>
    </location>
</feature>
<evidence type="ECO:0000313" key="2">
    <source>
        <dbReference type="EMBL" id="HIU54754.1"/>
    </source>
</evidence>
<organism evidence="2 3">
    <name type="scientific">Candidatus Gallibacteroides avistercoris</name>
    <dbReference type="NCBI Taxonomy" id="2840833"/>
    <lineage>
        <taxon>Bacteria</taxon>
        <taxon>Pseudomonadati</taxon>
        <taxon>Bacteroidota</taxon>
        <taxon>Bacteroidia</taxon>
        <taxon>Bacteroidales</taxon>
        <taxon>Bacteroidaceae</taxon>
        <taxon>Bacteroidaceae incertae sedis</taxon>
        <taxon>Candidatus Gallibacteroides</taxon>
    </lineage>
</organism>
<comment type="caution">
    <text evidence="2">The sequence shown here is derived from an EMBL/GenBank/DDBJ whole genome shotgun (WGS) entry which is preliminary data.</text>
</comment>
<reference evidence="2" key="2">
    <citation type="journal article" date="2021" name="PeerJ">
        <title>Extensive microbial diversity within the chicken gut microbiome revealed by metagenomics and culture.</title>
        <authorList>
            <person name="Gilroy R."/>
            <person name="Ravi A."/>
            <person name="Getino M."/>
            <person name="Pursley I."/>
            <person name="Horton D.L."/>
            <person name="Alikhan N.F."/>
            <person name="Baker D."/>
            <person name="Gharbi K."/>
            <person name="Hall N."/>
            <person name="Watson M."/>
            <person name="Adriaenssens E.M."/>
            <person name="Foster-Nyarko E."/>
            <person name="Jarju S."/>
            <person name="Secka A."/>
            <person name="Antonio M."/>
            <person name="Oren A."/>
            <person name="Chaudhuri R.R."/>
            <person name="La Ragione R."/>
            <person name="Hildebrand F."/>
            <person name="Pallen M.J."/>
        </authorList>
    </citation>
    <scope>NUCLEOTIDE SEQUENCE</scope>
    <source>
        <strain evidence="2">CHK158-818</strain>
    </source>
</reference>
<protein>
    <recommendedName>
        <fullName evidence="4">Transmembrane protein</fullName>
    </recommendedName>
</protein>
<sequence>METVVISQCEDVVRKRKFSVYSLLFLAIAVVTAYLYSSYQGEAGASIRMAYLVVSFAMFCAALISLLGGKKRIFLKATGERVREYELFFDVRDYGRLSSAIETKQFADISRLKQFTNDNSGIKMEMLVSDDRQYLTVQLSQYKPFSYDVASPLLTFQGDDAQKLSDELLKQAVEV</sequence>
<accession>A0A9D1SBX5</accession>
<evidence type="ECO:0000313" key="3">
    <source>
        <dbReference type="Proteomes" id="UP000824112"/>
    </source>
</evidence>
<name>A0A9D1SBX5_9BACT</name>
<evidence type="ECO:0008006" key="4">
    <source>
        <dbReference type="Google" id="ProtNLM"/>
    </source>
</evidence>
<evidence type="ECO:0000256" key="1">
    <source>
        <dbReference type="SAM" id="Phobius"/>
    </source>
</evidence>
<dbReference type="AlphaFoldDB" id="A0A9D1SBX5"/>
<gene>
    <name evidence="2" type="ORF">IAB03_02980</name>
</gene>
<feature type="transmembrane region" description="Helical" evidence="1">
    <location>
        <begin position="18"/>
        <end position="37"/>
    </location>
</feature>
<keyword evidence="1" id="KW-1133">Transmembrane helix</keyword>
<proteinExistence type="predicted"/>
<keyword evidence="1" id="KW-0812">Transmembrane</keyword>